<dbReference type="Gene3D" id="3.40.50.620">
    <property type="entry name" value="HUPs"/>
    <property type="match status" value="1"/>
</dbReference>
<sequence>MELQRAVTSQNPEPADAIVWLQGNGFDRGPKVLELFQHGFAPRIFVTGNNTRVVENDHVRLWDIVEWLERHDVELSALIVDDQSMNTLDQAIHVVAYAKAHEWSAILLVGSTHHQLRAFLTFQKQIQLQEWNGRVINQPAHIPWKHKPFGSQKTAKALFLVEIDKLEQYKDNVATMEEGRLSLV</sequence>
<proteinExistence type="predicted"/>
<dbReference type="InterPro" id="IPR051599">
    <property type="entry name" value="Cell_Envelope_Assoc"/>
</dbReference>
<dbReference type="PANTHER" id="PTHR30336:SF4">
    <property type="entry name" value="ENVELOPE BIOGENESIS FACTOR ELYC"/>
    <property type="match status" value="1"/>
</dbReference>
<evidence type="ECO:0000313" key="3">
    <source>
        <dbReference type="Proteomes" id="UP000177097"/>
    </source>
</evidence>
<dbReference type="GO" id="GO:0043164">
    <property type="term" value="P:Gram-negative-bacterium-type cell wall biogenesis"/>
    <property type="evidence" value="ECO:0007669"/>
    <property type="project" value="TreeGrafter"/>
</dbReference>
<protein>
    <recommendedName>
        <fullName evidence="1">DUF218 domain-containing protein</fullName>
    </recommendedName>
</protein>
<name>A0A1F7TXC7_9BACT</name>
<dbReference type="GO" id="GO:0000270">
    <property type="term" value="P:peptidoglycan metabolic process"/>
    <property type="evidence" value="ECO:0007669"/>
    <property type="project" value="TreeGrafter"/>
</dbReference>
<dbReference type="GO" id="GO:0005886">
    <property type="term" value="C:plasma membrane"/>
    <property type="evidence" value="ECO:0007669"/>
    <property type="project" value="TreeGrafter"/>
</dbReference>
<gene>
    <name evidence="2" type="ORF">A3C17_03335</name>
</gene>
<organism evidence="2 3">
    <name type="scientific">Candidatus Uhrbacteria bacterium RIFCSPHIGHO2_02_FULL_53_13</name>
    <dbReference type="NCBI Taxonomy" id="1802389"/>
    <lineage>
        <taxon>Bacteria</taxon>
        <taxon>Candidatus Uhriibacteriota</taxon>
    </lineage>
</organism>
<dbReference type="Proteomes" id="UP000177097">
    <property type="component" value="Unassembled WGS sequence"/>
</dbReference>
<dbReference type="AlphaFoldDB" id="A0A1F7TXC7"/>
<dbReference type="InterPro" id="IPR014729">
    <property type="entry name" value="Rossmann-like_a/b/a_fold"/>
</dbReference>
<dbReference type="EMBL" id="MGDX01000028">
    <property type="protein sequence ID" value="OGL70606.1"/>
    <property type="molecule type" value="Genomic_DNA"/>
</dbReference>
<dbReference type="STRING" id="1802389.A3C17_03335"/>
<reference evidence="2 3" key="1">
    <citation type="journal article" date="2016" name="Nat. Commun.">
        <title>Thousands of microbial genomes shed light on interconnected biogeochemical processes in an aquifer system.</title>
        <authorList>
            <person name="Anantharaman K."/>
            <person name="Brown C.T."/>
            <person name="Hug L.A."/>
            <person name="Sharon I."/>
            <person name="Castelle C.J."/>
            <person name="Probst A.J."/>
            <person name="Thomas B.C."/>
            <person name="Singh A."/>
            <person name="Wilkins M.J."/>
            <person name="Karaoz U."/>
            <person name="Brodie E.L."/>
            <person name="Williams K.H."/>
            <person name="Hubbard S.S."/>
            <person name="Banfield J.F."/>
        </authorList>
    </citation>
    <scope>NUCLEOTIDE SEQUENCE [LARGE SCALE GENOMIC DNA]</scope>
</reference>
<dbReference type="Pfam" id="PF02698">
    <property type="entry name" value="DUF218"/>
    <property type="match status" value="1"/>
</dbReference>
<comment type="caution">
    <text evidence="2">The sequence shown here is derived from an EMBL/GenBank/DDBJ whole genome shotgun (WGS) entry which is preliminary data.</text>
</comment>
<evidence type="ECO:0000313" key="2">
    <source>
        <dbReference type="EMBL" id="OGL70606.1"/>
    </source>
</evidence>
<dbReference type="InterPro" id="IPR003848">
    <property type="entry name" value="DUF218"/>
</dbReference>
<dbReference type="PANTHER" id="PTHR30336">
    <property type="entry name" value="INNER MEMBRANE PROTEIN, PROBABLE PERMEASE"/>
    <property type="match status" value="1"/>
</dbReference>
<evidence type="ECO:0000259" key="1">
    <source>
        <dbReference type="Pfam" id="PF02698"/>
    </source>
</evidence>
<dbReference type="CDD" id="cd06259">
    <property type="entry name" value="YdcF-like"/>
    <property type="match status" value="1"/>
</dbReference>
<feature type="domain" description="DUF218" evidence="1">
    <location>
        <begin position="16"/>
        <end position="140"/>
    </location>
</feature>
<accession>A0A1F7TXC7</accession>